<comment type="caution">
    <text evidence="2">The sequence shown here is derived from an EMBL/GenBank/DDBJ whole genome shotgun (WGS) entry which is preliminary data.</text>
</comment>
<accession>A0ABU6U1Y9</accession>
<organism evidence="2 3">
    <name type="scientific">Stylosanthes scabra</name>
    <dbReference type="NCBI Taxonomy" id="79078"/>
    <lineage>
        <taxon>Eukaryota</taxon>
        <taxon>Viridiplantae</taxon>
        <taxon>Streptophyta</taxon>
        <taxon>Embryophyta</taxon>
        <taxon>Tracheophyta</taxon>
        <taxon>Spermatophyta</taxon>
        <taxon>Magnoliopsida</taxon>
        <taxon>eudicotyledons</taxon>
        <taxon>Gunneridae</taxon>
        <taxon>Pentapetalae</taxon>
        <taxon>rosids</taxon>
        <taxon>fabids</taxon>
        <taxon>Fabales</taxon>
        <taxon>Fabaceae</taxon>
        <taxon>Papilionoideae</taxon>
        <taxon>50 kb inversion clade</taxon>
        <taxon>dalbergioids sensu lato</taxon>
        <taxon>Dalbergieae</taxon>
        <taxon>Pterocarpus clade</taxon>
        <taxon>Stylosanthes</taxon>
    </lineage>
</organism>
<evidence type="ECO:0000313" key="3">
    <source>
        <dbReference type="Proteomes" id="UP001341840"/>
    </source>
</evidence>
<feature type="compositionally biased region" description="Basic and acidic residues" evidence="1">
    <location>
        <begin position="39"/>
        <end position="58"/>
    </location>
</feature>
<feature type="non-terminal residue" evidence="2">
    <location>
        <position position="1"/>
    </location>
</feature>
<keyword evidence="3" id="KW-1185">Reference proteome</keyword>
<name>A0ABU6U1Y9_9FABA</name>
<dbReference type="EMBL" id="JASCZI010101658">
    <property type="protein sequence ID" value="MED6154662.1"/>
    <property type="molecule type" value="Genomic_DNA"/>
</dbReference>
<reference evidence="2 3" key="1">
    <citation type="journal article" date="2023" name="Plants (Basel)">
        <title>Bridging the Gap: Combining Genomics and Transcriptomics Approaches to Understand Stylosanthes scabra, an Orphan Legume from the Brazilian Caatinga.</title>
        <authorList>
            <person name="Ferreira-Neto J.R.C."/>
            <person name="da Silva M.D."/>
            <person name="Binneck E."/>
            <person name="de Melo N.F."/>
            <person name="da Silva R.H."/>
            <person name="de Melo A.L.T.M."/>
            <person name="Pandolfi V."/>
            <person name="Bustamante F.O."/>
            <person name="Brasileiro-Vidal A.C."/>
            <person name="Benko-Iseppon A.M."/>
        </authorList>
    </citation>
    <scope>NUCLEOTIDE SEQUENCE [LARGE SCALE GENOMIC DNA]</scope>
    <source>
        <tissue evidence="2">Leaves</tissue>
    </source>
</reference>
<sequence>SRSSIKAHQHQTRYREPIPTPRNDEGTLDIDIGSGLLPDIRDHDLDDPNPKLPRERRLAAGSQRS</sequence>
<proteinExistence type="predicted"/>
<feature type="compositionally biased region" description="Basic residues" evidence="1">
    <location>
        <begin position="1"/>
        <end position="12"/>
    </location>
</feature>
<evidence type="ECO:0000313" key="2">
    <source>
        <dbReference type="EMBL" id="MED6154662.1"/>
    </source>
</evidence>
<gene>
    <name evidence="2" type="ORF">PIB30_114784</name>
</gene>
<evidence type="ECO:0000256" key="1">
    <source>
        <dbReference type="SAM" id="MobiDB-lite"/>
    </source>
</evidence>
<feature type="region of interest" description="Disordered" evidence="1">
    <location>
        <begin position="1"/>
        <end position="65"/>
    </location>
</feature>
<protein>
    <submittedName>
        <fullName evidence="2">Uncharacterized protein</fullName>
    </submittedName>
</protein>
<dbReference type="Proteomes" id="UP001341840">
    <property type="component" value="Unassembled WGS sequence"/>
</dbReference>